<evidence type="ECO:0000313" key="2">
    <source>
        <dbReference type="Proteomes" id="UP000198623"/>
    </source>
</evidence>
<organism evidence="1 2">
    <name type="scientific">Neptunomonas qingdaonensis</name>
    <dbReference type="NCBI Taxonomy" id="1045558"/>
    <lineage>
        <taxon>Bacteria</taxon>
        <taxon>Pseudomonadati</taxon>
        <taxon>Pseudomonadota</taxon>
        <taxon>Gammaproteobacteria</taxon>
        <taxon>Oceanospirillales</taxon>
        <taxon>Oceanospirillaceae</taxon>
        <taxon>Neptunomonas</taxon>
    </lineage>
</organism>
<protein>
    <recommendedName>
        <fullName evidence="3">Lipoprotein</fullName>
    </recommendedName>
</protein>
<name>A0A1I2NWJ1_9GAMM</name>
<sequence length="320" mass="36435">MQRINKFSVFFILVSTVLSGCVDSLGIKPANDQVEFVRGIVSKEVAGYVMTPCYSQERRKLHDARGLLAKRFTEQFRGVGIPVYMEMQAEQGTDLVWRVDDVMLAGGGSQMCRIDLSGIRFRAEGSEPSWLTDILTDSVRIQSYENLRTLHFSVDEFEGQQGVWQGDLKSVRGQSHSFRLVVRDQSCKGVGNVWYRWSAELSLDGDLFYGCARRGDLTNRALLGRYSNELSKNEAFVVLDLLTDNVANMLLDYRNGQSLIVMQGEWQWKSNDKLVLHFTQQDGREQESFLLFKRTRSGGFVQQGFSPEFGRASFELKRSE</sequence>
<dbReference type="EMBL" id="FOOU01000003">
    <property type="protein sequence ID" value="SFG08285.1"/>
    <property type="molecule type" value="Genomic_DNA"/>
</dbReference>
<dbReference type="RefSeq" id="WP_090725670.1">
    <property type="nucleotide sequence ID" value="NZ_FOOU01000003.1"/>
</dbReference>
<dbReference type="PROSITE" id="PS51257">
    <property type="entry name" value="PROKAR_LIPOPROTEIN"/>
    <property type="match status" value="1"/>
</dbReference>
<proteinExistence type="predicted"/>
<gene>
    <name evidence="1" type="ORF">SAMN05216175_103160</name>
</gene>
<evidence type="ECO:0000313" key="1">
    <source>
        <dbReference type="EMBL" id="SFG08285.1"/>
    </source>
</evidence>
<reference evidence="2" key="1">
    <citation type="submission" date="2016-10" db="EMBL/GenBank/DDBJ databases">
        <authorList>
            <person name="Varghese N."/>
            <person name="Submissions S."/>
        </authorList>
    </citation>
    <scope>NUCLEOTIDE SEQUENCE [LARGE SCALE GENOMIC DNA]</scope>
    <source>
        <strain evidence="2">CGMCC 1.10971</strain>
    </source>
</reference>
<keyword evidence="2" id="KW-1185">Reference proteome</keyword>
<dbReference type="AlphaFoldDB" id="A0A1I2NWJ1"/>
<evidence type="ECO:0008006" key="3">
    <source>
        <dbReference type="Google" id="ProtNLM"/>
    </source>
</evidence>
<dbReference type="OrthoDB" id="6085729at2"/>
<dbReference type="Proteomes" id="UP000198623">
    <property type="component" value="Unassembled WGS sequence"/>
</dbReference>
<accession>A0A1I2NWJ1</accession>